<dbReference type="OrthoDB" id="9790331at2"/>
<evidence type="ECO:0000313" key="3">
    <source>
        <dbReference type="Proteomes" id="UP000027432"/>
    </source>
</evidence>
<comment type="caution">
    <text evidence="2">The sequence shown here is derived from an EMBL/GenBank/DDBJ whole genome shotgun (WGS) entry which is preliminary data.</text>
</comment>
<evidence type="ECO:0000313" key="2">
    <source>
        <dbReference type="EMBL" id="KEO52976.1"/>
    </source>
</evidence>
<reference evidence="2 3" key="1">
    <citation type="submission" date="2013-07" db="EMBL/GenBank/DDBJ databases">
        <title>Thioclava pacifica DSM 10166 Genome Sequencing.</title>
        <authorList>
            <person name="Lai Q."/>
            <person name="Shao Z."/>
        </authorList>
    </citation>
    <scope>NUCLEOTIDE SEQUENCE [LARGE SCALE GENOMIC DNA]</scope>
    <source>
        <strain evidence="2 3">DSM 10166</strain>
    </source>
</reference>
<organism evidence="2 3">
    <name type="scientific">Thioclava pacifica DSM 10166</name>
    <dbReference type="NCBI Taxonomy" id="1353537"/>
    <lineage>
        <taxon>Bacteria</taxon>
        <taxon>Pseudomonadati</taxon>
        <taxon>Pseudomonadota</taxon>
        <taxon>Alphaproteobacteria</taxon>
        <taxon>Rhodobacterales</taxon>
        <taxon>Paracoccaceae</taxon>
        <taxon>Thioclava</taxon>
    </lineage>
</organism>
<dbReference type="PANTHER" id="PTHR42815:SF2">
    <property type="entry name" value="FAD-BINDING, PUTATIVE (AFU_ORTHOLOGUE AFUA_6G07600)-RELATED"/>
    <property type="match status" value="1"/>
</dbReference>
<dbReference type="STRING" id="1353537.TP2_08535"/>
<proteinExistence type="predicted"/>
<dbReference type="SUPFAM" id="SSF50475">
    <property type="entry name" value="FMN-binding split barrel"/>
    <property type="match status" value="1"/>
</dbReference>
<dbReference type="InterPro" id="IPR011576">
    <property type="entry name" value="Pyridox_Oxase_N"/>
</dbReference>
<dbReference type="EMBL" id="AUND01000023">
    <property type="protein sequence ID" value="KEO52976.1"/>
    <property type="molecule type" value="Genomic_DNA"/>
</dbReference>
<evidence type="ECO:0000259" key="1">
    <source>
        <dbReference type="Pfam" id="PF01243"/>
    </source>
</evidence>
<dbReference type="Gene3D" id="2.30.110.10">
    <property type="entry name" value="Electron Transport, Fmn-binding Protein, Chain A"/>
    <property type="match status" value="1"/>
</dbReference>
<gene>
    <name evidence="2" type="ORF">TP2_08535</name>
</gene>
<dbReference type="Pfam" id="PF01243">
    <property type="entry name" value="PNPOx_N"/>
    <property type="match status" value="1"/>
</dbReference>
<dbReference type="InterPro" id="IPR024029">
    <property type="entry name" value="Pyridox_Oxase_FMN-dep"/>
</dbReference>
<dbReference type="AlphaFoldDB" id="A0A074J650"/>
<keyword evidence="3" id="KW-1185">Reference proteome</keyword>
<accession>A0A074J650</accession>
<name>A0A074J650_9RHOB</name>
<dbReference type="RefSeq" id="WP_038077313.1">
    <property type="nucleotide sequence ID" value="NZ_AUND01000023.1"/>
</dbReference>
<feature type="domain" description="Pyridoxamine 5'-phosphate oxidase N-terminal" evidence="1">
    <location>
        <begin position="29"/>
        <end position="149"/>
    </location>
</feature>
<sequence length="201" mass="22421">MHYLTRMEDLEALYGVPGEAATVKVTPYLTAAYRAWIERARFCVLSTVGPEGTDGSPRGDDGPVVRIADARTLLLPDWRGNERIDTLRNILRDPRISLMFMIAGSDTVMRVNGRARISADPELLASFERQGKRPRTVIEIAISEVYSQCARAVMRAGLWRDGDLSEGLPSVGDMLREITQGDFDGASYDRDWPGRAAKTMW</sequence>
<protein>
    <recommendedName>
        <fullName evidence="1">Pyridoxamine 5'-phosphate oxidase N-terminal domain-containing protein</fullName>
    </recommendedName>
</protein>
<dbReference type="Proteomes" id="UP000027432">
    <property type="component" value="Unassembled WGS sequence"/>
</dbReference>
<dbReference type="NCBIfam" id="TIGR04025">
    <property type="entry name" value="PPOX_FMN_DR2398"/>
    <property type="match status" value="1"/>
</dbReference>
<dbReference type="PANTHER" id="PTHR42815">
    <property type="entry name" value="FAD-BINDING, PUTATIVE (AFU_ORTHOLOGUE AFUA_6G07600)-RELATED"/>
    <property type="match status" value="1"/>
</dbReference>
<dbReference type="InterPro" id="IPR012349">
    <property type="entry name" value="Split_barrel_FMN-bd"/>
</dbReference>
<dbReference type="eggNOG" id="COG3576">
    <property type="taxonomic scope" value="Bacteria"/>
</dbReference>